<dbReference type="EMBL" id="JAYMYR010000008">
    <property type="protein sequence ID" value="KAK7348038.1"/>
    <property type="molecule type" value="Genomic_DNA"/>
</dbReference>
<evidence type="ECO:0000256" key="4">
    <source>
        <dbReference type="ARBA" id="ARBA00023163"/>
    </source>
</evidence>
<dbReference type="InterPro" id="IPR044810">
    <property type="entry name" value="WRKY_plant"/>
</dbReference>
<evidence type="ECO:0000313" key="9">
    <source>
        <dbReference type="Proteomes" id="UP001374584"/>
    </source>
</evidence>
<evidence type="ECO:0000256" key="5">
    <source>
        <dbReference type="ARBA" id="ARBA00023242"/>
    </source>
</evidence>
<feature type="compositionally biased region" description="Basic residues" evidence="6">
    <location>
        <begin position="181"/>
        <end position="194"/>
    </location>
</feature>
<dbReference type="InterPro" id="IPR036576">
    <property type="entry name" value="WRKY_dom_sf"/>
</dbReference>
<keyword evidence="3" id="KW-0238">DNA-binding</keyword>
<evidence type="ECO:0000256" key="2">
    <source>
        <dbReference type="ARBA" id="ARBA00023015"/>
    </source>
</evidence>
<dbReference type="InterPro" id="IPR003657">
    <property type="entry name" value="WRKY_dom"/>
</dbReference>
<dbReference type="GO" id="GO:0043565">
    <property type="term" value="F:sequence-specific DNA binding"/>
    <property type="evidence" value="ECO:0007669"/>
    <property type="project" value="InterPro"/>
</dbReference>
<feature type="compositionally biased region" description="Low complexity" evidence="6">
    <location>
        <begin position="132"/>
        <end position="151"/>
    </location>
</feature>
<dbReference type="Proteomes" id="UP001374584">
    <property type="component" value="Unassembled WGS sequence"/>
</dbReference>
<name>A0AAN9MAU3_PHACN</name>
<dbReference type="Pfam" id="PF03106">
    <property type="entry name" value="WRKY"/>
    <property type="match status" value="1"/>
</dbReference>
<evidence type="ECO:0000256" key="3">
    <source>
        <dbReference type="ARBA" id="ARBA00023125"/>
    </source>
</evidence>
<reference evidence="8 9" key="1">
    <citation type="submission" date="2024-01" db="EMBL/GenBank/DDBJ databases">
        <title>The genomes of 5 underutilized Papilionoideae crops provide insights into root nodulation and disease resistanc.</title>
        <authorList>
            <person name="Jiang F."/>
        </authorList>
    </citation>
    <scope>NUCLEOTIDE SEQUENCE [LARGE SCALE GENOMIC DNA]</scope>
    <source>
        <strain evidence="8">JINMINGXINNONG_FW02</strain>
        <tissue evidence="8">Leaves</tissue>
    </source>
</reference>
<dbReference type="GO" id="GO:0003700">
    <property type="term" value="F:DNA-binding transcription factor activity"/>
    <property type="evidence" value="ECO:0007669"/>
    <property type="project" value="InterPro"/>
</dbReference>
<sequence length="400" mass="43513">MEEKREKEANSKSSSTMANSVAFSDEIPNMTMTMSFPFSPAFSTIFDIMPPLPPPPSSSFSHDPKAPNFAFLDLLAVPDYTPSLFDWPQNTAVTSPPPPPPPTQITHALPSPASSNVPDGGSEVLNTPPSPNYSSISSSSNEAAAAAANKATGNEDEAEEDETTTDAAGKGEDQDQDKSKNQLKPKKKHQKKPREPRFAFMTKSEVDHLDDGYRWRKYGQKAVKNSPHPRSYYRCTTAACGVKKRVERSSEDPSVVVTTYEGQHTHPCPATSRASLGFLHSEPSVLGPTSGLFMLPQQHQQFRHDQAQAQAQAQAQVAMLYNSTTTTTSSSSSHLNVVNSATCVNNYVNASSLSGFFQSQENERGFAPSRMGGPHQGLFNGLLQDIVPTQMMSEERGDRV</sequence>
<feature type="compositionally biased region" description="Basic and acidic residues" evidence="6">
    <location>
        <begin position="169"/>
        <end position="180"/>
    </location>
</feature>
<gene>
    <name evidence="8" type="ORF">VNO80_22586</name>
</gene>
<comment type="subcellular location">
    <subcellularLocation>
        <location evidence="1">Nucleus</location>
    </subcellularLocation>
</comment>
<dbReference type="AlphaFoldDB" id="A0AAN9MAU3"/>
<evidence type="ECO:0000313" key="8">
    <source>
        <dbReference type="EMBL" id="KAK7348038.1"/>
    </source>
</evidence>
<protein>
    <recommendedName>
        <fullName evidence="7">WRKY domain-containing protein</fullName>
    </recommendedName>
</protein>
<dbReference type="PANTHER" id="PTHR31221:SF350">
    <property type="entry name" value="WRKY TRANSCRIPTION FACTOR 48-RELATED"/>
    <property type="match status" value="1"/>
</dbReference>
<dbReference type="SUPFAM" id="SSF118290">
    <property type="entry name" value="WRKY DNA-binding domain"/>
    <property type="match status" value="1"/>
</dbReference>
<dbReference type="PROSITE" id="PS50811">
    <property type="entry name" value="WRKY"/>
    <property type="match status" value="1"/>
</dbReference>
<comment type="caution">
    <text evidence="8">The sequence shown here is derived from an EMBL/GenBank/DDBJ whole genome shotgun (WGS) entry which is preliminary data.</text>
</comment>
<evidence type="ECO:0000259" key="7">
    <source>
        <dbReference type="PROSITE" id="PS50811"/>
    </source>
</evidence>
<keyword evidence="9" id="KW-1185">Reference proteome</keyword>
<dbReference type="GO" id="GO:0005634">
    <property type="term" value="C:nucleus"/>
    <property type="evidence" value="ECO:0007669"/>
    <property type="project" value="UniProtKB-SubCell"/>
</dbReference>
<dbReference type="SMART" id="SM00774">
    <property type="entry name" value="WRKY"/>
    <property type="match status" value="1"/>
</dbReference>
<keyword evidence="4" id="KW-0804">Transcription</keyword>
<accession>A0AAN9MAU3</accession>
<proteinExistence type="predicted"/>
<evidence type="ECO:0000256" key="6">
    <source>
        <dbReference type="SAM" id="MobiDB-lite"/>
    </source>
</evidence>
<feature type="compositionally biased region" description="Acidic residues" evidence="6">
    <location>
        <begin position="154"/>
        <end position="164"/>
    </location>
</feature>
<feature type="domain" description="WRKY" evidence="7">
    <location>
        <begin position="204"/>
        <end position="269"/>
    </location>
</feature>
<dbReference type="FunFam" id="2.20.25.80:FF:000003">
    <property type="entry name" value="WRKY transcription factor 57"/>
    <property type="match status" value="1"/>
</dbReference>
<keyword evidence="2" id="KW-0805">Transcription regulation</keyword>
<dbReference type="PANTHER" id="PTHR31221">
    <property type="entry name" value="WRKY TRANSCRIPTION FACTOR PROTEIN 1-RELATED"/>
    <property type="match status" value="1"/>
</dbReference>
<dbReference type="Gene3D" id="2.20.25.80">
    <property type="entry name" value="WRKY domain"/>
    <property type="match status" value="1"/>
</dbReference>
<evidence type="ECO:0000256" key="1">
    <source>
        <dbReference type="ARBA" id="ARBA00004123"/>
    </source>
</evidence>
<organism evidence="8 9">
    <name type="scientific">Phaseolus coccineus</name>
    <name type="common">Scarlet runner bean</name>
    <name type="synonym">Phaseolus multiflorus</name>
    <dbReference type="NCBI Taxonomy" id="3886"/>
    <lineage>
        <taxon>Eukaryota</taxon>
        <taxon>Viridiplantae</taxon>
        <taxon>Streptophyta</taxon>
        <taxon>Embryophyta</taxon>
        <taxon>Tracheophyta</taxon>
        <taxon>Spermatophyta</taxon>
        <taxon>Magnoliopsida</taxon>
        <taxon>eudicotyledons</taxon>
        <taxon>Gunneridae</taxon>
        <taxon>Pentapetalae</taxon>
        <taxon>rosids</taxon>
        <taxon>fabids</taxon>
        <taxon>Fabales</taxon>
        <taxon>Fabaceae</taxon>
        <taxon>Papilionoideae</taxon>
        <taxon>50 kb inversion clade</taxon>
        <taxon>NPAAA clade</taxon>
        <taxon>indigoferoid/millettioid clade</taxon>
        <taxon>Phaseoleae</taxon>
        <taxon>Phaseolus</taxon>
    </lineage>
</organism>
<keyword evidence="5" id="KW-0539">Nucleus</keyword>
<feature type="region of interest" description="Disordered" evidence="6">
    <location>
        <begin position="88"/>
        <end position="198"/>
    </location>
</feature>